<name>A0AAV2FKW7_9ROSI</name>
<feature type="compositionally biased region" description="Basic residues" evidence="1">
    <location>
        <begin position="80"/>
        <end position="90"/>
    </location>
</feature>
<feature type="region of interest" description="Disordered" evidence="1">
    <location>
        <begin position="80"/>
        <end position="110"/>
    </location>
</feature>
<dbReference type="Proteomes" id="UP001497516">
    <property type="component" value="Chromosome 7"/>
</dbReference>
<accession>A0AAV2FKW7</accession>
<organism evidence="2 3">
    <name type="scientific">Linum trigynum</name>
    <dbReference type="NCBI Taxonomy" id="586398"/>
    <lineage>
        <taxon>Eukaryota</taxon>
        <taxon>Viridiplantae</taxon>
        <taxon>Streptophyta</taxon>
        <taxon>Embryophyta</taxon>
        <taxon>Tracheophyta</taxon>
        <taxon>Spermatophyta</taxon>
        <taxon>Magnoliopsida</taxon>
        <taxon>eudicotyledons</taxon>
        <taxon>Gunneridae</taxon>
        <taxon>Pentapetalae</taxon>
        <taxon>rosids</taxon>
        <taxon>fabids</taxon>
        <taxon>Malpighiales</taxon>
        <taxon>Linaceae</taxon>
        <taxon>Linum</taxon>
    </lineage>
</organism>
<feature type="compositionally biased region" description="Polar residues" evidence="1">
    <location>
        <begin position="96"/>
        <end position="110"/>
    </location>
</feature>
<keyword evidence="3" id="KW-1185">Reference proteome</keyword>
<proteinExistence type="predicted"/>
<sequence>MRPSALLYPGFAAARLQTLPHWTKSSSDAPTENHAQAGLQKNWAFNDETHRSSLCLLISQLRLSRFAGEGYWHLRNAKISRAKQRGRREARRQADPKNQNQPPFATTNKRYLDLKNQNKIGKTIISIGEIEGENTNEDLKEENMTNRRK</sequence>
<evidence type="ECO:0000313" key="3">
    <source>
        <dbReference type="Proteomes" id="UP001497516"/>
    </source>
</evidence>
<reference evidence="2 3" key="1">
    <citation type="submission" date="2024-04" db="EMBL/GenBank/DDBJ databases">
        <authorList>
            <person name="Fracassetti M."/>
        </authorList>
    </citation>
    <scope>NUCLEOTIDE SEQUENCE [LARGE SCALE GENOMIC DNA]</scope>
</reference>
<evidence type="ECO:0000256" key="1">
    <source>
        <dbReference type="SAM" id="MobiDB-lite"/>
    </source>
</evidence>
<protein>
    <submittedName>
        <fullName evidence="2">Uncharacterized protein</fullName>
    </submittedName>
</protein>
<dbReference type="AlphaFoldDB" id="A0AAV2FKW7"/>
<gene>
    <name evidence="2" type="ORF">LTRI10_LOCUS39171</name>
</gene>
<dbReference type="EMBL" id="OZ034820">
    <property type="protein sequence ID" value="CAL1398969.1"/>
    <property type="molecule type" value="Genomic_DNA"/>
</dbReference>
<evidence type="ECO:0000313" key="2">
    <source>
        <dbReference type="EMBL" id="CAL1398969.1"/>
    </source>
</evidence>